<keyword evidence="4" id="KW-0560">Oxidoreductase</keyword>
<keyword evidence="2 4" id="KW-0479">Metal-binding</keyword>
<feature type="domain" description="Fe2OG dioxygenase" evidence="5">
    <location>
        <begin position="248"/>
        <end position="348"/>
    </location>
</feature>
<evidence type="ECO:0000313" key="6">
    <source>
        <dbReference type="EMBL" id="KAK1438243.1"/>
    </source>
</evidence>
<protein>
    <recommendedName>
        <fullName evidence="5">Fe2OG dioxygenase domain-containing protein</fullName>
    </recommendedName>
</protein>
<dbReference type="SUPFAM" id="SSF51197">
    <property type="entry name" value="Clavaminate synthase-like"/>
    <property type="match status" value="1"/>
</dbReference>
<sequence length="391" mass="44065">MNVWSMEWSLSFPNFIIESFQITQHHRVCNPSRKKKSPIHLQHSFFPPLMEVSTSPILVQPITQKSSAVPPQYIQPPENRAVKAPTQNPSNPNIPMIDMCPDRNTNLVRDEIARACTDWGAFHVINHGVPIVLMDEIRKVGSSFFEAMPLSERICYACDANATATEGYGSRMLVASDDAVLDWRDYFDHHTFPLSRRLPSRWPHSPSNYREVVEKYSDEMKLLAQKILGLLSTSLGLSSSFIEDAMGELYQNITISYYPSCPQPELTLGLQSHSDMGFITLLIQDNVAGLQVVKDAEWVTVEPVSHAILVILGDQTEIITNGTYKSCVHRAITNANKPRLSVAAFHDPAKTTTVRPAFEPHRYHQVLYGDYVSSWYTKGPNGKRNIEALLI</sequence>
<dbReference type="Proteomes" id="UP001229421">
    <property type="component" value="Unassembled WGS sequence"/>
</dbReference>
<evidence type="ECO:0000259" key="5">
    <source>
        <dbReference type="PROSITE" id="PS51471"/>
    </source>
</evidence>
<dbReference type="EMBL" id="JAUHHV010000001">
    <property type="protein sequence ID" value="KAK1438243.1"/>
    <property type="molecule type" value="Genomic_DNA"/>
</dbReference>
<evidence type="ECO:0000256" key="3">
    <source>
        <dbReference type="ARBA" id="ARBA00023004"/>
    </source>
</evidence>
<dbReference type="FunFam" id="2.60.120.330:FF:000079">
    <property type="entry name" value="Protein SRG1"/>
    <property type="match status" value="1"/>
</dbReference>
<accession>A0AAD8P9C6</accession>
<keyword evidence="7" id="KW-1185">Reference proteome</keyword>
<dbReference type="GO" id="GO:0016705">
    <property type="term" value="F:oxidoreductase activity, acting on paired donors, with incorporation or reduction of molecular oxygen"/>
    <property type="evidence" value="ECO:0007669"/>
    <property type="project" value="UniProtKB-ARBA"/>
</dbReference>
<dbReference type="Pfam" id="PF03171">
    <property type="entry name" value="2OG-FeII_Oxy"/>
    <property type="match status" value="1"/>
</dbReference>
<evidence type="ECO:0000256" key="1">
    <source>
        <dbReference type="ARBA" id="ARBA00008056"/>
    </source>
</evidence>
<evidence type="ECO:0000256" key="2">
    <source>
        <dbReference type="ARBA" id="ARBA00022723"/>
    </source>
</evidence>
<dbReference type="InterPro" id="IPR044861">
    <property type="entry name" value="IPNS-like_FE2OG_OXY"/>
</dbReference>
<dbReference type="Gene3D" id="2.60.120.330">
    <property type="entry name" value="B-lactam Antibiotic, Isopenicillin N Synthase, Chain"/>
    <property type="match status" value="1"/>
</dbReference>
<dbReference type="InterPro" id="IPR005123">
    <property type="entry name" value="Oxoglu/Fe-dep_dioxygenase_dom"/>
</dbReference>
<comment type="similarity">
    <text evidence="1 4">Belongs to the iron/ascorbate-dependent oxidoreductase family.</text>
</comment>
<dbReference type="GO" id="GO:0046872">
    <property type="term" value="F:metal ion binding"/>
    <property type="evidence" value="ECO:0007669"/>
    <property type="project" value="UniProtKB-KW"/>
</dbReference>
<dbReference type="InterPro" id="IPR026992">
    <property type="entry name" value="DIOX_N"/>
</dbReference>
<dbReference type="InterPro" id="IPR027443">
    <property type="entry name" value="IPNS-like_sf"/>
</dbReference>
<comment type="caution">
    <text evidence="6">The sequence shown here is derived from an EMBL/GenBank/DDBJ whole genome shotgun (WGS) entry which is preliminary data.</text>
</comment>
<keyword evidence="3 4" id="KW-0408">Iron</keyword>
<reference evidence="6" key="1">
    <citation type="journal article" date="2023" name="bioRxiv">
        <title>Improved chromosome-level genome assembly for marigold (Tagetes erecta).</title>
        <authorList>
            <person name="Jiang F."/>
            <person name="Yuan L."/>
            <person name="Wang S."/>
            <person name="Wang H."/>
            <person name="Xu D."/>
            <person name="Wang A."/>
            <person name="Fan W."/>
        </authorList>
    </citation>
    <scope>NUCLEOTIDE SEQUENCE</scope>
    <source>
        <strain evidence="6">WSJ</strain>
        <tissue evidence="6">Leaf</tissue>
    </source>
</reference>
<dbReference type="PANTHER" id="PTHR47991">
    <property type="entry name" value="OXOGLUTARATE/IRON-DEPENDENT DIOXYGENASE"/>
    <property type="match status" value="1"/>
</dbReference>
<name>A0AAD8P9C6_TARER</name>
<organism evidence="6 7">
    <name type="scientific">Tagetes erecta</name>
    <name type="common">African marigold</name>
    <dbReference type="NCBI Taxonomy" id="13708"/>
    <lineage>
        <taxon>Eukaryota</taxon>
        <taxon>Viridiplantae</taxon>
        <taxon>Streptophyta</taxon>
        <taxon>Embryophyta</taxon>
        <taxon>Tracheophyta</taxon>
        <taxon>Spermatophyta</taxon>
        <taxon>Magnoliopsida</taxon>
        <taxon>eudicotyledons</taxon>
        <taxon>Gunneridae</taxon>
        <taxon>Pentapetalae</taxon>
        <taxon>asterids</taxon>
        <taxon>campanulids</taxon>
        <taxon>Asterales</taxon>
        <taxon>Asteraceae</taxon>
        <taxon>Asteroideae</taxon>
        <taxon>Heliantheae alliance</taxon>
        <taxon>Tageteae</taxon>
        <taxon>Tagetes</taxon>
    </lineage>
</organism>
<evidence type="ECO:0000313" key="7">
    <source>
        <dbReference type="Proteomes" id="UP001229421"/>
    </source>
</evidence>
<gene>
    <name evidence="6" type="ORF">QVD17_04049</name>
</gene>
<dbReference type="Pfam" id="PF14226">
    <property type="entry name" value="DIOX_N"/>
    <property type="match status" value="1"/>
</dbReference>
<evidence type="ECO:0000256" key="4">
    <source>
        <dbReference type="RuleBase" id="RU003682"/>
    </source>
</evidence>
<dbReference type="AlphaFoldDB" id="A0AAD8P9C6"/>
<proteinExistence type="inferred from homology"/>
<dbReference type="InterPro" id="IPR050295">
    <property type="entry name" value="Plant_2OG-oxidoreductases"/>
</dbReference>
<dbReference type="PROSITE" id="PS51471">
    <property type="entry name" value="FE2OG_OXY"/>
    <property type="match status" value="1"/>
</dbReference>